<proteinExistence type="predicted"/>
<protein>
    <submittedName>
        <fullName evidence="1">Uncharacterized protein</fullName>
    </submittedName>
</protein>
<dbReference type="AlphaFoldDB" id="A0A0F8Y1L4"/>
<dbReference type="SUPFAM" id="SSF102405">
    <property type="entry name" value="MCP/YpsA-like"/>
    <property type="match status" value="1"/>
</dbReference>
<feature type="non-terminal residue" evidence="1">
    <location>
        <position position="29"/>
    </location>
</feature>
<dbReference type="Pfam" id="PF18306">
    <property type="entry name" value="LDcluster4"/>
    <property type="match status" value="1"/>
</dbReference>
<sequence>MEAICKGVKENGGLTIGIIPYKTKNQANK</sequence>
<accession>A0A0F8Y1L4</accession>
<dbReference type="InterPro" id="IPR041164">
    <property type="entry name" value="LDcluster4"/>
</dbReference>
<dbReference type="EMBL" id="LAZR01055981">
    <property type="protein sequence ID" value="KKK75173.1"/>
    <property type="molecule type" value="Genomic_DNA"/>
</dbReference>
<name>A0A0F8Y1L4_9ZZZZ</name>
<gene>
    <name evidence="1" type="ORF">LCGC14_2876390</name>
</gene>
<comment type="caution">
    <text evidence="1">The sequence shown here is derived from an EMBL/GenBank/DDBJ whole genome shotgun (WGS) entry which is preliminary data.</text>
</comment>
<organism evidence="1">
    <name type="scientific">marine sediment metagenome</name>
    <dbReference type="NCBI Taxonomy" id="412755"/>
    <lineage>
        <taxon>unclassified sequences</taxon>
        <taxon>metagenomes</taxon>
        <taxon>ecological metagenomes</taxon>
    </lineage>
</organism>
<evidence type="ECO:0000313" key="1">
    <source>
        <dbReference type="EMBL" id="KKK75173.1"/>
    </source>
</evidence>
<reference evidence="1" key="1">
    <citation type="journal article" date="2015" name="Nature">
        <title>Complex archaea that bridge the gap between prokaryotes and eukaryotes.</title>
        <authorList>
            <person name="Spang A."/>
            <person name="Saw J.H."/>
            <person name="Jorgensen S.L."/>
            <person name="Zaremba-Niedzwiedzka K."/>
            <person name="Martijn J."/>
            <person name="Lind A.E."/>
            <person name="van Eijk R."/>
            <person name="Schleper C."/>
            <person name="Guy L."/>
            <person name="Ettema T.J."/>
        </authorList>
    </citation>
    <scope>NUCLEOTIDE SEQUENCE</scope>
</reference>